<accession>A0A0C2N2P9</accession>
<feature type="repeat" description="Filamin" evidence="3">
    <location>
        <begin position="1371"/>
        <end position="1443"/>
    </location>
</feature>
<feature type="domain" description="Calponin-homology (CH)" evidence="4">
    <location>
        <begin position="18"/>
        <end position="123"/>
    </location>
</feature>
<reference evidence="5 6" key="1">
    <citation type="journal article" date="2014" name="Genome Biol. Evol.">
        <title>The genome of the myxosporean Thelohanellus kitauei shows adaptations to nutrient acquisition within its fish host.</title>
        <authorList>
            <person name="Yang Y."/>
            <person name="Xiong J."/>
            <person name="Zhou Z."/>
            <person name="Huo F."/>
            <person name="Miao W."/>
            <person name="Ran C."/>
            <person name="Liu Y."/>
            <person name="Zhang J."/>
            <person name="Feng J."/>
            <person name="Wang M."/>
            <person name="Wang M."/>
            <person name="Wang L."/>
            <person name="Yao B."/>
        </authorList>
    </citation>
    <scope>NUCLEOTIDE SEQUENCE [LARGE SCALE GENOMIC DNA]</scope>
    <source>
        <strain evidence="5">Wuqing</strain>
    </source>
</reference>
<dbReference type="SUPFAM" id="SSF81296">
    <property type="entry name" value="E set domains"/>
    <property type="match status" value="1"/>
</dbReference>
<dbReference type="Pfam" id="PF00307">
    <property type="entry name" value="CH"/>
    <property type="match status" value="2"/>
</dbReference>
<dbReference type="Proteomes" id="UP000031668">
    <property type="component" value="Unassembled WGS sequence"/>
</dbReference>
<dbReference type="InterPro" id="IPR044801">
    <property type="entry name" value="Filamin"/>
</dbReference>
<proteinExistence type="inferred from homology"/>
<evidence type="ECO:0000259" key="4">
    <source>
        <dbReference type="PROSITE" id="PS50021"/>
    </source>
</evidence>
<dbReference type="PANTHER" id="PTHR38537:SF13">
    <property type="entry name" value="JITTERBUG, ISOFORM N"/>
    <property type="match status" value="1"/>
</dbReference>
<feature type="domain" description="Calponin-homology (CH)" evidence="4">
    <location>
        <begin position="139"/>
        <end position="243"/>
    </location>
</feature>
<comment type="caution">
    <text evidence="5">The sequence shown here is derived from an EMBL/GenBank/DDBJ whole genome shotgun (WGS) entry which is preliminary data.</text>
</comment>
<protein>
    <submittedName>
        <fullName evidence="5">Filamin-A</fullName>
    </submittedName>
</protein>
<keyword evidence="2" id="KW-0677">Repeat</keyword>
<dbReference type="PROSITE" id="PS50021">
    <property type="entry name" value="CH"/>
    <property type="match status" value="2"/>
</dbReference>
<evidence type="ECO:0000256" key="1">
    <source>
        <dbReference type="ARBA" id="ARBA00009238"/>
    </source>
</evidence>
<dbReference type="CDD" id="cd21184">
    <property type="entry name" value="CH_FLN-like_rpt2"/>
    <property type="match status" value="1"/>
</dbReference>
<organism evidence="5 6">
    <name type="scientific">Thelohanellus kitauei</name>
    <name type="common">Myxosporean</name>
    <dbReference type="NCBI Taxonomy" id="669202"/>
    <lineage>
        <taxon>Eukaryota</taxon>
        <taxon>Metazoa</taxon>
        <taxon>Cnidaria</taxon>
        <taxon>Myxozoa</taxon>
        <taxon>Myxosporea</taxon>
        <taxon>Bivalvulida</taxon>
        <taxon>Platysporina</taxon>
        <taxon>Myxobolidae</taxon>
        <taxon>Thelohanellus</taxon>
    </lineage>
</organism>
<dbReference type="PROSITE" id="PS50194">
    <property type="entry name" value="FILAMIN_REPEAT"/>
    <property type="match status" value="1"/>
</dbReference>
<dbReference type="EMBL" id="JWZT01002953">
    <property type="protein sequence ID" value="KII68137.1"/>
    <property type="molecule type" value="Genomic_DNA"/>
</dbReference>
<dbReference type="SMART" id="SM00557">
    <property type="entry name" value="IG_FLMN"/>
    <property type="match status" value="1"/>
</dbReference>
<dbReference type="InterPro" id="IPR036872">
    <property type="entry name" value="CH_dom_sf"/>
</dbReference>
<dbReference type="GO" id="GO:0051015">
    <property type="term" value="F:actin filament binding"/>
    <property type="evidence" value="ECO:0007669"/>
    <property type="project" value="InterPro"/>
</dbReference>
<keyword evidence="6" id="KW-1185">Reference proteome</keyword>
<dbReference type="GO" id="GO:0030036">
    <property type="term" value="P:actin cytoskeleton organization"/>
    <property type="evidence" value="ECO:0007669"/>
    <property type="project" value="InterPro"/>
</dbReference>
<name>A0A0C2N2P9_THEKT</name>
<evidence type="ECO:0000313" key="5">
    <source>
        <dbReference type="EMBL" id="KII68137.1"/>
    </source>
</evidence>
<comment type="similarity">
    <text evidence="1">Belongs to the filamin family.</text>
</comment>
<sequence>MNEKCKIEMMTENDGWKSLQKEIFLRWINQCLEPLSVQISNLDRDLADGTKLVMLYEILSGQKVKKYWENPNSYFQSVENVNTAFTGFRNDGIKFVNIEPNDIVKMDIKLTMGVIWSLILHYQISDRHSENEDDSTNHSGGKSILLQFINSKLTERNRKCVNFGSDWRDGKLLATLVDILRPGSISETEIETKTPEELCRKALLISYQELGIPKILTVEEFLNSNVDEISIMTFLSYYKNTKVADVSVNTDQDLVPTPQYVDTSSKVSTLLSEQISEPDIQDTVSINPTERILDVSSTSHEHIPPQFVEISKDEGPWEPAGDVEDTKSTRSVEVILIDSPHLKTIETEEVVFYLPSSSAKSESEAKIVSEEIKIQEYVVKAPEIELDTSNQSIKSSSFDLEGCPQNSTSVTSEPVHDKSLSDSSIVKSSIGNLPVDFLEMIHPDKLIESVPTFLIIRTIIVKENNYSYYGDYSCVIRSRCGKIVLAQNFETSYIEKDTYILVERLHRITLTEGEFDISLQTGDVSKYIKTLMFKPIKNFIIINPDQNHSSDEKTCSFEFFIHIDRFLIDYFKEFSSTFSETPKTITQFFRSQSEPFTEMIAPTHNHLIYFDDRELDEGAFIKGYLLTYFPNPQNVKVYFNGSLLDSINLSVPVSDSLISQHEIIQHMKIGINETINFRFKKLDMKKSDIICVGYDVSDGQQNARLADINDYGGKKYFASFKTHSSRILFIFTIHRIYGPVYPLVRGYNSSNDIFRHLKSNQLNFSDLGQGTTQQTDVVHPSSSVNGIVFSDDKMLMPLKLAKQGVLVLPNGQFGVLYDENISDENEVTDLEFFLPFTGKYFFLMKGPSHFGSKKLFEAEKKTQLTNYLINLDEYVLANYHIPSNITFPIRLIIENFDYRPLDQRALAVEIECPGSKPLKFTHIQMSFGHFWIPIKFKNASECAFKVLYDKKFTSDLNKIEFGEIEKNKVIRDQINSEFYRSQDFYQIALDLRLTGSETLDLRFKGPYEYQVICVDFPEGICICTLYAPTNGDYLMIYQLDDTKDQCEIKLNITDIKQKDAKNLTNYYCVNNICRVQVPFRIYRHDGKDNYYSPSFDHNTQSVSAKLISINEETPIEIKSYHNYFYTAEFVPKNRGLHLIQTTIESEHQALKLLPFPVLISPSISAHSLRWNGYFIDLTIPNINFKIVTNDSGVMVKTFMGYSSRLSIFVFSWSEGPKTIKFKQFHNDIDLKLPTLTLQFLFVKPPEPRSSDLQLFDHHLLSGSIQTHCNLKIRDIVSLGHDKLNQYDLTTMFLKSADNDRIHLSKCELFSNIQLTEVVFEEHENCHISAYSKRGKYYSKYQQSIQITNQLQHFLYIKYDVKPSYPLKKVIHVLVDARHHSKHSSSIDISVRIIGQDNYVPQLCVHDPIGACIFAFYPLLSGKYEVVVKLDGQEVRNSPIILPVQENYTSKNRHSIELPNYAQNGSAIMKYKLRLPDYNPSRDSICSDEVSIDATLLEFYLIHESSNNQRHLKQTVFDVSSESQHVYVNFINYGVHAICPIMTVNHNQIAFLPKFFFVKQRLRIDCPLFPLLSYRMKEKHYEDIEIRKIESGNIICNYDTYFKSDYFGKGLCYIPIEKVEPSSKIMIEILKKKGRCKTVLPIEICSIDWNQESYNHLIFNNTQLFSHLKNSNDQKVQEILSGIEGKSFIYNGTMNFHQLTKVKEALK</sequence>
<dbReference type="Gene3D" id="2.60.40.10">
    <property type="entry name" value="Immunoglobulins"/>
    <property type="match status" value="1"/>
</dbReference>
<dbReference type="PANTHER" id="PTHR38537">
    <property type="entry name" value="JITTERBUG, ISOFORM N"/>
    <property type="match status" value="1"/>
</dbReference>
<dbReference type="InterPro" id="IPR001298">
    <property type="entry name" value="Filamin/ABP280_rpt"/>
</dbReference>
<dbReference type="OrthoDB" id="6018813at2759"/>
<dbReference type="InterPro" id="IPR017868">
    <property type="entry name" value="Filamin/ABP280_repeat-like"/>
</dbReference>
<gene>
    <name evidence="5" type="ORF">RF11_03019</name>
</gene>
<dbReference type="SMART" id="SM00033">
    <property type="entry name" value="CH"/>
    <property type="match status" value="2"/>
</dbReference>
<evidence type="ECO:0000256" key="3">
    <source>
        <dbReference type="PROSITE-ProRule" id="PRU00087"/>
    </source>
</evidence>
<dbReference type="Gene3D" id="1.10.418.10">
    <property type="entry name" value="Calponin-like domain"/>
    <property type="match status" value="2"/>
</dbReference>
<evidence type="ECO:0000313" key="6">
    <source>
        <dbReference type="Proteomes" id="UP000031668"/>
    </source>
</evidence>
<dbReference type="InterPro" id="IPR013783">
    <property type="entry name" value="Ig-like_fold"/>
</dbReference>
<evidence type="ECO:0000256" key="2">
    <source>
        <dbReference type="ARBA" id="ARBA00022737"/>
    </source>
</evidence>
<dbReference type="InterPro" id="IPR001715">
    <property type="entry name" value="CH_dom"/>
</dbReference>
<dbReference type="InterPro" id="IPR014756">
    <property type="entry name" value="Ig_E-set"/>
</dbReference>
<dbReference type="SUPFAM" id="SSF47576">
    <property type="entry name" value="Calponin-homology domain, CH-domain"/>
    <property type="match status" value="1"/>
</dbReference>